<proteinExistence type="predicted"/>
<keyword evidence="6" id="KW-1185">Reference proteome</keyword>
<keyword evidence="3 5" id="KW-0067">ATP-binding</keyword>
<keyword evidence="2" id="KW-0547">Nucleotide-binding</keyword>
<dbReference type="SMART" id="SM00382">
    <property type="entry name" value="AAA"/>
    <property type="match status" value="1"/>
</dbReference>
<dbReference type="RefSeq" id="WP_197116017.1">
    <property type="nucleotide sequence ID" value="NZ_JACBXQ010000006.1"/>
</dbReference>
<feature type="domain" description="ABC transporter" evidence="4">
    <location>
        <begin position="4"/>
        <end position="231"/>
    </location>
</feature>
<gene>
    <name evidence="5" type="ORF">HZY91_09460</name>
</gene>
<dbReference type="PANTHER" id="PTHR42734:SF4">
    <property type="entry name" value="HIGH-AFFINITY ZINC UPTAKE SYSTEM ATP-BINDING PROTEIN ZNUC"/>
    <property type="match status" value="1"/>
</dbReference>
<evidence type="ECO:0000256" key="2">
    <source>
        <dbReference type="ARBA" id="ARBA00022741"/>
    </source>
</evidence>
<dbReference type="GO" id="GO:0005524">
    <property type="term" value="F:ATP binding"/>
    <property type="evidence" value="ECO:0007669"/>
    <property type="project" value="UniProtKB-KW"/>
</dbReference>
<evidence type="ECO:0000313" key="5">
    <source>
        <dbReference type="EMBL" id="MBG9987094.1"/>
    </source>
</evidence>
<evidence type="ECO:0000256" key="1">
    <source>
        <dbReference type="ARBA" id="ARBA00022448"/>
    </source>
</evidence>
<accession>A0ABS0LUW5</accession>
<dbReference type="PROSITE" id="PS50893">
    <property type="entry name" value="ABC_TRANSPORTER_2"/>
    <property type="match status" value="1"/>
</dbReference>
<evidence type="ECO:0000313" key="6">
    <source>
        <dbReference type="Proteomes" id="UP000721415"/>
    </source>
</evidence>
<dbReference type="InterPro" id="IPR027417">
    <property type="entry name" value="P-loop_NTPase"/>
</dbReference>
<dbReference type="Gene3D" id="3.40.50.300">
    <property type="entry name" value="P-loop containing nucleotide triphosphate hydrolases"/>
    <property type="match status" value="1"/>
</dbReference>
<dbReference type="InterPro" id="IPR003593">
    <property type="entry name" value="AAA+_ATPase"/>
</dbReference>
<evidence type="ECO:0000256" key="3">
    <source>
        <dbReference type="ARBA" id="ARBA00022840"/>
    </source>
</evidence>
<dbReference type="Proteomes" id="UP000721415">
    <property type="component" value="Unassembled WGS sequence"/>
</dbReference>
<dbReference type="InterPro" id="IPR050153">
    <property type="entry name" value="Metal_Ion_Import_ABC"/>
</dbReference>
<dbReference type="SUPFAM" id="SSF52540">
    <property type="entry name" value="P-loop containing nucleoside triphosphate hydrolases"/>
    <property type="match status" value="1"/>
</dbReference>
<name>A0ABS0LUW5_9LACT</name>
<protein>
    <submittedName>
        <fullName evidence="5">Metal ABC transporter ATP-binding protein</fullName>
    </submittedName>
</protein>
<comment type="caution">
    <text evidence="5">The sequence shown here is derived from an EMBL/GenBank/DDBJ whole genome shotgun (WGS) entry which is preliminary data.</text>
</comment>
<organism evidence="5 6">
    <name type="scientific">Facklamia lactis</name>
    <dbReference type="NCBI Taxonomy" id="2749967"/>
    <lineage>
        <taxon>Bacteria</taxon>
        <taxon>Bacillati</taxon>
        <taxon>Bacillota</taxon>
        <taxon>Bacilli</taxon>
        <taxon>Lactobacillales</taxon>
        <taxon>Aerococcaceae</taxon>
        <taxon>Facklamia</taxon>
    </lineage>
</organism>
<dbReference type="PROSITE" id="PS00211">
    <property type="entry name" value="ABC_TRANSPORTER_1"/>
    <property type="match status" value="1"/>
</dbReference>
<dbReference type="InterPro" id="IPR017871">
    <property type="entry name" value="ABC_transporter-like_CS"/>
</dbReference>
<dbReference type="PANTHER" id="PTHR42734">
    <property type="entry name" value="METAL TRANSPORT SYSTEM ATP-BINDING PROTEIN TM_0124-RELATED"/>
    <property type="match status" value="1"/>
</dbReference>
<keyword evidence="1" id="KW-0813">Transport</keyword>
<evidence type="ECO:0000259" key="4">
    <source>
        <dbReference type="PROSITE" id="PS50893"/>
    </source>
</evidence>
<dbReference type="EMBL" id="JACBXQ010000006">
    <property type="protein sequence ID" value="MBG9987094.1"/>
    <property type="molecule type" value="Genomic_DNA"/>
</dbReference>
<dbReference type="Pfam" id="PF00005">
    <property type="entry name" value="ABC_tran"/>
    <property type="match status" value="1"/>
</dbReference>
<sequence>MEILSVKDLSFYYEEEKVLNNISFTIHDGEFVILTGENGAAKSTLVKNIIGLLKPATGEVNLTKKNSLGEKLSVGYVAQNINAFNSGFPSTVQRFVESGRYSKDRWFKPLNSRDYEHVERALAAVGMTEMRQKLIGQLSGGQKQRVILARIFALDPDFFVLDEPTNGMDRFSRREFYKLLHHLAHEHGKSIMMVTHADEEIEGYYDREIRLIREEGSPWRCFSMTSSKGHL</sequence>
<reference evidence="5 6" key="1">
    <citation type="submission" date="2020-07" db="EMBL/GenBank/DDBJ databases">
        <title>Facklamia lactis sp. nov., isolated from raw milk.</title>
        <authorList>
            <person name="Doll E.V."/>
            <person name="Huptas C."/>
            <person name="Staib L."/>
            <person name="Wenning M."/>
            <person name="Scherer S."/>
        </authorList>
    </citation>
    <scope>NUCLEOTIDE SEQUENCE [LARGE SCALE GENOMIC DNA]</scope>
    <source>
        <strain evidence="5 6">DSM 111018</strain>
    </source>
</reference>
<dbReference type="InterPro" id="IPR003439">
    <property type="entry name" value="ABC_transporter-like_ATP-bd"/>
</dbReference>